<protein>
    <submittedName>
        <fullName evidence="3">Uncharacterized protein</fullName>
    </submittedName>
</protein>
<comment type="caution">
    <text evidence="3">The sequence shown here is derived from an EMBL/GenBank/DDBJ whole genome shotgun (WGS) entry which is preliminary data.</text>
</comment>
<accession>A0A8J4RHK3</accession>
<keyword evidence="2" id="KW-1133">Transmembrane helix</keyword>
<feature type="region of interest" description="Disordered" evidence="1">
    <location>
        <begin position="99"/>
        <end position="120"/>
    </location>
</feature>
<evidence type="ECO:0000256" key="1">
    <source>
        <dbReference type="SAM" id="MobiDB-lite"/>
    </source>
</evidence>
<evidence type="ECO:0000256" key="2">
    <source>
        <dbReference type="SAM" id="Phobius"/>
    </source>
</evidence>
<keyword evidence="2" id="KW-0812">Transmembrane</keyword>
<dbReference type="EMBL" id="JRKL02001382">
    <property type="protein sequence ID" value="KAF3964321.1"/>
    <property type="molecule type" value="Genomic_DNA"/>
</dbReference>
<reference evidence="3" key="1">
    <citation type="submission" date="2020-03" db="EMBL/GenBank/DDBJ databases">
        <title>Castanea mollissima Vanexum genome sequencing.</title>
        <authorList>
            <person name="Staton M."/>
        </authorList>
    </citation>
    <scope>NUCLEOTIDE SEQUENCE</scope>
    <source>
        <tissue evidence="3">Leaf</tissue>
    </source>
</reference>
<dbReference type="Proteomes" id="UP000737018">
    <property type="component" value="Unassembled WGS sequence"/>
</dbReference>
<feature type="transmembrane region" description="Helical" evidence="2">
    <location>
        <begin position="12"/>
        <end position="35"/>
    </location>
</feature>
<feature type="compositionally biased region" description="Polar residues" evidence="1">
    <location>
        <begin position="99"/>
        <end position="109"/>
    </location>
</feature>
<organism evidence="3 4">
    <name type="scientific">Castanea mollissima</name>
    <name type="common">Chinese chestnut</name>
    <dbReference type="NCBI Taxonomy" id="60419"/>
    <lineage>
        <taxon>Eukaryota</taxon>
        <taxon>Viridiplantae</taxon>
        <taxon>Streptophyta</taxon>
        <taxon>Embryophyta</taxon>
        <taxon>Tracheophyta</taxon>
        <taxon>Spermatophyta</taxon>
        <taxon>Magnoliopsida</taxon>
        <taxon>eudicotyledons</taxon>
        <taxon>Gunneridae</taxon>
        <taxon>Pentapetalae</taxon>
        <taxon>rosids</taxon>
        <taxon>fabids</taxon>
        <taxon>Fagales</taxon>
        <taxon>Fagaceae</taxon>
        <taxon>Castanea</taxon>
    </lineage>
</organism>
<name>A0A8J4RHK3_9ROSI</name>
<evidence type="ECO:0000313" key="3">
    <source>
        <dbReference type="EMBL" id="KAF3964321.1"/>
    </source>
</evidence>
<sequence>MDGKHRAVSIASGMYVNFCFLVFFSPISSMHYLFWLEILQLLPEPLPPRTQGGTIHLSGRWEVQATYNLSFRNSTFIDIAAAQQAQAQHNRAIAEARNRSTPHYHQSTAPKFVGRRGKCL</sequence>
<dbReference type="AlphaFoldDB" id="A0A8J4RHK3"/>
<keyword evidence="2" id="KW-0472">Membrane</keyword>
<evidence type="ECO:0000313" key="4">
    <source>
        <dbReference type="Proteomes" id="UP000737018"/>
    </source>
</evidence>
<proteinExistence type="predicted"/>
<gene>
    <name evidence="3" type="ORF">CMV_011373</name>
</gene>
<keyword evidence="4" id="KW-1185">Reference proteome</keyword>